<dbReference type="EMBL" id="CM002923">
    <property type="protein sequence ID" value="KGN60691.1"/>
    <property type="molecule type" value="Genomic_DNA"/>
</dbReference>
<keyword evidence="4" id="KW-0472">Membrane</keyword>
<evidence type="ECO:0000256" key="4">
    <source>
        <dbReference type="SAM" id="Phobius"/>
    </source>
</evidence>
<evidence type="ECO:0000313" key="7">
    <source>
        <dbReference type="EMBL" id="KGN60691.1"/>
    </source>
</evidence>
<feature type="domain" description="Phytocyanin" evidence="6">
    <location>
        <begin position="149"/>
        <end position="254"/>
    </location>
</feature>
<dbReference type="KEGG" id="csv:101206368"/>
<keyword evidence="4" id="KW-1133">Transmembrane helix</keyword>
<dbReference type="Gene3D" id="2.60.40.420">
    <property type="entry name" value="Cupredoxins - blue copper proteins"/>
    <property type="match status" value="2"/>
</dbReference>
<evidence type="ECO:0000256" key="1">
    <source>
        <dbReference type="ARBA" id="ARBA00023157"/>
    </source>
</evidence>
<dbReference type="InterPro" id="IPR008972">
    <property type="entry name" value="Cupredoxin"/>
</dbReference>
<organism evidence="7 8">
    <name type="scientific">Cucumis sativus</name>
    <name type="common">Cucumber</name>
    <dbReference type="NCBI Taxonomy" id="3659"/>
    <lineage>
        <taxon>Eukaryota</taxon>
        <taxon>Viridiplantae</taxon>
        <taxon>Streptophyta</taxon>
        <taxon>Embryophyta</taxon>
        <taxon>Tracheophyta</taxon>
        <taxon>Spermatophyta</taxon>
        <taxon>Magnoliopsida</taxon>
        <taxon>eudicotyledons</taxon>
        <taxon>Gunneridae</taxon>
        <taxon>Pentapetalae</taxon>
        <taxon>rosids</taxon>
        <taxon>fabids</taxon>
        <taxon>Cucurbitales</taxon>
        <taxon>Cucurbitaceae</taxon>
        <taxon>Benincaseae</taxon>
        <taxon>Cucumis</taxon>
    </lineage>
</organism>
<dbReference type="GO" id="GO:0005886">
    <property type="term" value="C:plasma membrane"/>
    <property type="evidence" value="ECO:0000318"/>
    <property type="project" value="GO_Central"/>
</dbReference>
<dbReference type="InterPro" id="IPR039391">
    <property type="entry name" value="Phytocyanin-like"/>
</dbReference>
<dbReference type="SUPFAM" id="SSF49503">
    <property type="entry name" value="Cupredoxins"/>
    <property type="match status" value="2"/>
</dbReference>
<feature type="signal peptide" evidence="5">
    <location>
        <begin position="1"/>
        <end position="24"/>
    </location>
</feature>
<dbReference type="eggNOG" id="ENOG502QVXK">
    <property type="taxonomic scope" value="Eukaryota"/>
</dbReference>
<dbReference type="Gramene" id="KGN60691">
    <property type="protein sequence ID" value="KGN60691"/>
    <property type="gene ID" value="Csa_2G006860"/>
</dbReference>
<dbReference type="OMA" id="TWAYGKT"/>
<evidence type="ECO:0000256" key="2">
    <source>
        <dbReference type="ARBA" id="ARBA00023180"/>
    </source>
</evidence>
<reference evidence="7 8" key="1">
    <citation type="journal article" date="2009" name="Nat. Genet.">
        <title>The genome of the cucumber, Cucumis sativus L.</title>
        <authorList>
            <person name="Huang S."/>
            <person name="Li R."/>
            <person name="Zhang Z."/>
            <person name="Li L."/>
            <person name="Gu X."/>
            <person name="Fan W."/>
            <person name="Lucas W.J."/>
            <person name="Wang X."/>
            <person name="Xie B."/>
            <person name="Ni P."/>
            <person name="Ren Y."/>
            <person name="Zhu H."/>
            <person name="Li J."/>
            <person name="Lin K."/>
            <person name="Jin W."/>
            <person name="Fei Z."/>
            <person name="Li G."/>
            <person name="Staub J."/>
            <person name="Kilian A."/>
            <person name="van der Vossen E.A."/>
            <person name="Wu Y."/>
            <person name="Guo J."/>
            <person name="He J."/>
            <person name="Jia Z."/>
            <person name="Ren Y."/>
            <person name="Tian G."/>
            <person name="Lu Y."/>
            <person name="Ruan J."/>
            <person name="Qian W."/>
            <person name="Wang M."/>
            <person name="Huang Q."/>
            <person name="Li B."/>
            <person name="Xuan Z."/>
            <person name="Cao J."/>
            <person name="Asan"/>
            <person name="Wu Z."/>
            <person name="Zhang J."/>
            <person name="Cai Q."/>
            <person name="Bai Y."/>
            <person name="Zhao B."/>
            <person name="Han Y."/>
            <person name="Li Y."/>
            <person name="Li X."/>
            <person name="Wang S."/>
            <person name="Shi Q."/>
            <person name="Liu S."/>
            <person name="Cho W.K."/>
            <person name="Kim J.Y."/>
            <person name="Xu Y."/>
            <person name="Heller-Uszynska K."/>
            <person name="Miao H."/>
            <person name="Cheng Z."/>
            <person name="Zhang S."/>
            <person name="Wu J."/>
            <person name="Yang Y."/>
            <person name="Kang H."/>
            <person name="Li M."/>
            <person name="Liang H."/>
            <person name="Ren X."/>
            <person name="Shi Z."/>
            <person name="Wen M."/>
            <person name="Jian M."/>
            <person name="Yang H."/>
            <person name="Zhang G."/>
            <person name="Yang Z."/>
            <person name="Chen R."/>
            <person name="Liu S."/>
            <person name="Li J."/>
            <person name="Ma L."/>
            <person name="Liu H."/>
            <person name="Zhou Y."/>
            <person name="Zhao J."/>
            <person name="Fang X."/>
            <person name="Li G."/>
            <person name="Fang L."/>
            <person name="Li Y."/>
            <person name="Liu D."/>
            <person name="Zheng H."/>
            <person name="Zhang Y."/>
            <person name="Qin N."/>
            <person name="Li Z."/>
            <person name="Yang G."/>
            <person name="Yang S."/>
            <person name="Bolund L."/>
            <person name="Kristiansen K."/>
            <person name="Zheng H."/>
            <person name="Li S."/>
            <person name="Zhang X."/>
            <person name="Yang H."/>
            <person name="Wang J."/>
            <person name="Sun R."/>
            <person name="Zhang B."/>
            <person name="Jiang S."/>
            <person name="Wang J."/>
            <person name="Du Y."/>
            <person name="Li S."/>
        </authorList>
    </citation>
    <scope>NUCLEOTIDE SEQUENCE [LARGE SCALE GENOMIC DNA]</scope>
    <source>
        <strain evidence="8">cv. 9930</strain>
    </source>
</reference>
<dbReference type="PANTHER" id="PTHR33021:SF325">
    <property type="entry name" value="PHYTOCYANIN DOMAIN-CONTAINING PROTEIN"/>
    <property type="match status" value="1"/>
</dbReference>
<dbReference type="FunFam" id="2.60.40.420:FF:000034">
    <property type="entry name" value="Cupredoxin superfamily protein"/>
    <property type="match status" value="2"/>
</dbReference>
<gene>
    <name evidence="7" type="ORF">Csa_2G006860</name>
</gene>
<evidence type="ECO:0000259" key="6">
    <source>
        <dbReference type="PROSITE" id="PS51485"/>
    </source>
</evidence>
<dbReference type="GO" id="GO:0009055">
    <property type="term" value="F:electron transfer activity"/>
    <property type="evidence" value="ECO:0007669"/>
    <property type="project" value="InterPro"/>
</dbReference>
<dbReference type="Pfam" id="PF02298">
    <property type="entry name" value="Cu_bind_like"/>
    <property type="match status" value="2"/>
</dbReference>
<dbReference type="InterPro" id="IPR003245">
    <property type="entry name" value="Phytocyanin_dom"/>
</dbReference>
<evidence type="ECO:0000256" key="5">
    <source>
        <dbReference type="SAM" id="SignalP"/>
    </source>
</evidence>
<sequence>MARTLALLVLAIVATCALVQTTTAGTTHVVGDSLGWVVPIGGPVVYATWAVSHTFLVGDILLFNFTTGEEDVARVTREAFLTCNSTNPISLKTTGPANFTLDTLGEYYFIGTLDKHCILGQRLAINVTAHSEPTPAPTPPPAPAPREPKNYTVGDKLGWLIPPPDPLGLFYASWAYNKTFLVGDTLIFNFYNGSDDVAVVTKEVFDSCNITSTLEVFNSTPANIALNSTGEHYYTSTYEKHCMLGQKLAINVTEHTTPSPGSAPSPSTTAHPPSHTVSPSPATTHPPSHTVSPPATTHPPSHAVSPSPATAHPPSTPASPSSPAGGAVAPPPKNSAPPVTAGGRLYICTFLVFVMASAFYF</sequence>
<dbReference type="PANTHER" id="PTHR33021">
    <property type="entry name" value="BLUE COPPER PROTEIN"/>
    <property type="match status" value="1"/>
</dbReference>
<keyword evidence="8" id="KW-1185">Reference proteome</keyword>
<keyword evidence="5" id="KW-0732">Signal</keyword>
<dbReference type="AlphaFoldDB" id="A0A0A0LL06"/>
<dbReference type="PROSITE" id="PS51485">
    <property type="entry name" value="PHYTOCYANIN"/>
    <property type="match status" value="2"/>
</dbReference>
<reference evidence="7 8" key="3">
    <citation type="journal article" date="2010" name="BMC Genomics">
        <title>Transcriptome sequencing and comparative analysis of cucumber flowers with different sex types.</title>
        <authorList>
            <person name="Guo S."/>
            <person name="Zheng Y."/>
            <person name="Joung J.G."/>
            <person name="Liu S."/>
            <person name="Zhang Z."/>
            <person name="Crasta O.R."/>
            <person name="Sobral B.W."/>
            <person name="Xu Y."/>
            <person name="Huang S."/>
            <person name="Fei Z."/>
        </authorList>
    </citation>
    <scope>NUCLEOTIDE SEQUENCE [LARGE SCALE GENOMIC DNA]</scope>
    <source>
        <strain evidence="8">cv. 9930</strain>
    </source>
</reference>
<feature type="domain" description="Phytocyanin" evidence="6">
    <location>
        <begin position="26"/>
        <end position="129"/>
    </location>
</feature>
<feature type="transmembrane region" description="Helical" evidence="4">
    <location>
        <begin position="341"/>
        <end position="360"/>
    </location>
</feature>
<dbReference type="OrthoDB" id="5421909at2759"/>
<dbReference type="Proteomes" id="UP000029981">
    <property type="component" value="Chromosome 2"/>
</dbReference>
<keyword evidence="1" id="KW-1015">Disulfide bond</keyword>
<proteinExistence type="predicted"/>
<name>A0A0A0LL06_CUCSA</name>
<evidence type="ECO:0000313" key="8">
    <source>
        <dbReference type="Proteomes" id="UP000029981"/>
    </source>
</evidence>
<feature type="region of interest" description="Disordered" evidence="3">
    <location>
        <begin position="254"/>
        <end position="338"/>
    </location>
</feature>
<keyword evidence="2" id="KW-0325">Glycoprotein</keyword>
<feature type="chain" id="PRO_5001966192" description="Phytocyanin domain-containing protein" evidence="5">
    <location>
        <begin position="25"/>
        <end position="361"/>
    </location>
</feature>
<accession>A0A0A0LL06</accession>
<reference evidence="7 8" key="4">
    <citation type="journal article" date="2011" name="BMC Genomics">
        <title>RNA-Seq improves annotation of protein-coding genes in the cucumber genome.</title>
        <authorList>
            <person name="Li Z."/>
            <person name="Zhang Z."/>
            <person name="Yan P."/>
            <person name="Huang S."/>
            <person name="Fei Z."/>
            <person name="Lin K."/>
        </authorList>
    </citation>
    <scope>NUCLEOTIDE SEQUENCE [LARGE SCALE GENOMIC DNA]</scope>
    <source>
        <strain evidence="8">cv. 9930</strain>
    </source>
</reference>
<feature type="compositionally biased region" description="Low complexity" evidence="3">
    <location>
        <begin position="255"/>
        <end position="328"/>
    </location>
</feature>
<keyword evidence="4" id="KW-0812">Transmembrane</keyword>
<evidence type="ECO:0000256" key="3">
    <source>
        <dbReference type="SAM" id="MobiDB-lite"/>
    </source>
</evidence>
<protein>
    <recommendedName>
        <fullName evidence="6">Phytocyanin domain-containing protein</fullName>
    </recommendedName>
</protein>
<reference evidence="7 8" key="2">
    <citation type="journal article" date="2009" name="PLoS ONE">
        <title>An integrated genetic and cytogenetic map of the cucumber genome.</title>
        <authorList>
            <person name="Ren Y."/>
            <person name="Zhang Z."/>
            <person name="Liu J."/>
            <person name="Staub J.E."/>
            <person name="Han Y."/>
            <person name="Cheng Z."/>
            <person name="Li X."/>
            <person name="Lu J."/>
            <person name="Miao H."/>
            <person name="Kang H."/>
            <person name="Xie B."/>
            <person name="Gu X."/>
            <person name="Wang X."/>
            <person name="Du Y."/>
            <person name="Jin W."/>
            <person name="Huang S."/>
        </authorList>
    </citation>
    <scope>NUCLEOTIDE SEQUENCE [LARGE SCALE GENOMIC DNA]</scope>
    <source>
        <strain evidence="8">cv. 9930</strain>
    </source>
</reference>